<gene>
    <name evidence="2" type="ORF">JK232_02315</name>
</gene>
<dbReference type="Proteomes" id="UP000680634">
    <property type="component" value="Unassembled WGS sequence"/>
</dbReference>
<dbReference type="InterPro" id="IPR014729">
    <property type="entry name" value="Rossmann-like_a/b/a_fold"/>
</dbReference>
<evidence type="ECO:0000259" key="1">
    <source>
        <dbReference type="Pfam" id="PF01507"/>
    </source>
</evidence>
<dbReference type="RefSeq" id="WP_212588739.1">
    <property type="nucleotide sequence ID" value="NZ_JAERKB010000001.1"/>
</dbReference>
<reference evidence="3" key="2">
    <citation type="submission" date="2023-07" db="EMBL/GenBank/DDBJ databases">
        <title>Genome-inferred correspondence between phylogeny and metabolic traits in the wild Drosophila gut microbiome.</title>
        <authorList>
            <person name="Bueno E."/>
            <person name="Blow F."/>
            <person name="Douglas A.E."/>
        </authorList>
    </citation>
    <scope>NUCLEOTIDE SEQUENCE [LARGE SCALE GENOMIC DNA]</scope>
    <source>
        <strain evidence="3">JGM97</strain>
    </source>
</reference>
<reference evidence="2 3" key="1">
    <citation type="submission" date="2020-12" db="EMBL/GenBank/DDBJ databases">
        <authorList>
            <person name="Mcmullen J.G."/>
        </authorList>
    </citation>
    <scope>NUCLEOTIDE SEQUENCE [LARGE SCALE GENOMIC DNA]</scope>
    <source>
        <strain evidence="2 3">JGM97</strain>
    </source>
</reference>
<dbReference type="InterPro" id="IPR002500">
    <property type="entry name" value="PAPS_reduct_dom"/>
</dbReference>
<sequence length="346" mass="40116">MINVVSFSGGRTSAFLVRTMLELDPETQFIFMDTGAEHPKTYDFIREFVQNWQINLTCLRLVPNNELGRANSYEVVDVEDIQHDMTPWVRMMKKYGLPYVTGPFCTDRMKLGPFQKYCNEKFGKGNYTTWLGMRADEPARIWGQEILSVLRRMKMDDFEIRSLYQELSEKGNQQLMVEHLSDRYLLDTVNARRISDRIMKMRSLNQRFLAEVSDFDKEDILNWWAKQPFNLQIEEHLGNCVFCIKKSLSKIALAMRDAPELLAQFNAAIRSEEVRELSNRQSAISSMYRNSHSLETIESLFSHMSREDIATTIKGNKAYDTGSCSESCEAFIADSTQMDLFNQEAA</sequence>
<comment type="caution">
    <text evidence="2">The sequence shown here is derived from an EMBL/GenBank/DDBJ whole genome shotgun (WGS) entry which is preliminary data.</text>
</comment>
<protein>
    <submittedName>
        <fullName evidence="2">Phosphoadenosine phosphosulfate reductase family protein</fullName>
    </submittedName>
</protein>
<dbReference type="Pfam" id="PF01507">
    <property type="entry name" value="PAPS_reduct"/>
    <property type="match status" value="1"/>
</dbReference>
<keyword evidence="3" id="KW-1185">Reference proteome</keyword>
<dbReference type="Gene3D" id="3.40.50.620">
    <property type="entry name" value="HUPs"/>
    <property type="match status" value="1"/>
</dbReference>
<evidence type="ECO:0000313" key="3">
    <source>
        <dbReference type="Proteomes" id="UP000680634"/>
    </source>
</evidence>
<feature type="domain" description="Phosphoadenosine phosphosulphate reductase" evidence="1">
    <location>
        <begin position="3"/>
        <end position="60"/>
    </location>
</feature>
<evidence type="ECO:0000313" key="2">
    <source>
        <dbReference type="EMBL" id="MBS0967718.1"/>
    </source>
</evidence>
<name>A0ABS5JEA6_9GAMM</name>
<proteinExistence type="predicted"/>
<dbReference type="SUPFAM" id="SSF52402">
    <property type="entry name" value="Adenine nucleotide alpha hydrolases-like"/>
    <property type="match status" value="1"/>
</dbReference>
<accession>A0ABS5JEA6</accession>
<organism evidence="2 3">
    <name type="scientific">Nissabacter archeti</name>
    <dbReference type="NCBI Taxonomy" id="1917880"/>
    <lineage>
        <taxon>Bacteria</taxon>
        <taxon>Pseudomonadati</taxon>
        <taxon>Pseudomonadota</taxon>
        <taxon>Gammaproteobacteria</taxon>
        <taxon>Enterobacterales</taxon>
        <taxon>Yersiniaceae</taxon>
        <taxon>Nissabacter</taxon>
    </lineage>
</organism>
<dbReference type="EMBL" id="JAERKB010000001">
    <property type="protein sequence ID" value="MBS0967718.1"/>
    <property type="molecule type" value="Genomic_DNA"/>
</dbReference>